<name>A0AAE0S5T9_9BIVA</name>
<comment type="caution">
    <text evidence="2">The sequence shown here is derived from an EMBL/GenBank/DDBJ whole genome shotgun (WGS) entry which is preliminary data.</text>
</comment>
<dbReference type="Pfam" id="PF04389">
    <property type="entry name" value="Peptidase_M28"/>
    <property type="match status" value="1"/>
</dbReference>
<dbReference type="InterPro" id="IPR007484">
    <property type="entry name" value="Peptidase_M28"/>
</dbReference>
<sequence length="60" mass="7035">MSVCDIRPKRTIVFCTWGGEEVGLLGSTEWVEVSYHQLFDYVFVVRYIHVRLMKRGKSVL</sequence>
<feature type="domain" description="Peptidase M28" evidence="1">
    <location>
        <begin position="7"/>
        <end position="38"/>
    </location>
</feature>
<dbReference type="GO" id="GO:0004180">
    <property type="term" value="F:carboxypeptidase activity"/>
    <property type="evidence" value="ECO:0007669"/>
    <property type="project" value="TreeGrafter"/>
</dbReference>
<dbReference type="PANTHER" id="PTHR10404">
    <property type="entry name" value="N-ACETYLATED-ALPHA-LINKED ACIDIC DIPEPTIDASE"/>
    <property type="match status" value="1"/>
</dbReference>
<protein>
    <recommendedName>
        <fullName evidence="1">Peptidase M28 domain-containing protein</fullName>
    </recommendedName>
</protein>
<evidence type="ECO:0000259" key="1">
    <source>
        <dbReference type="Pfam" id="PF04389"/>
    </source>
</evidence>
<keyword evidence="3" id="KW-1185">Reference proteome</keyword>
<reference evidence="2" key="2">
    <citation type="journal article" date="2021" name="Genome Biol. Evol.">
        <title>Developing a high-quality reference genome for a parasitic bivalve with doubly uniparental inheritance (Bivalvia: Unionida).</title>
        <authorList>
            <person name="Smith C.H."/>
        </authorList>
    </citation>
    <scope>NUCLEOTIDE SEQUENCE</scope>
    <source>
        <strain evidence="2">CHS0354</strain>
        <tissue evidence="2">Mantle</tissue>
    </source>
</reference>
<dbReference type="Proteomes" id="UP001195483">
    <property type="component" value="Unassembled WGS sequence"/>
</dbReference>
<dbReference type="InterPro" id="IPR039373">
    <property type="entry name" value="Peptidase_M28B"/>
</dbReference>
<dbReference type="PANTHER" id="PTHR10404:SF46">
    <property type="entry name" value="VACUOLAR PROTEIN SORTING-ASSOCIATED PROTEIN 70"/>
    <property type="match status" value="1"/>
</dbReference>
<dbReference type="SUPFAM" id="SSF53187">
    <property type="entry name" value="Zn-dependent exopeptidases"/>
    <property type="match status" value="1"/>
</dbReference>
<dbReference type="Gene3D" id="3.40.630.10">
    <property type="entry name" value="Zn peptidases"/>
    <property type="match status" value="1"/>
</dbReference>
<proteinExistence type="predicted"/>
<evidence type="ECO:0000313" key="3">
    <source>
        <dbReference type="Proteomes" id="UP001195483"/>
    </source>
</evidence>
<dbReference type="EMBL" id="JAEAOA010001386">
    <property type="protein sequence ID" value="KAK3585563.1"/>
    <property type="molecule type" value="Genomic_DNA"/>
</dbReference>
<reference evidence="2" key="1">
    <citation type="journal article" date="2021" name="Genome Biol. Evol.">
        <title>A High-Quality Reference Genome for a Parasitic Bivalve with Doubly Uniparental Inheritance (Bivalvia: Unionida).</title>
        <authorList>
            <person name="Smith C.H."/>
        </authorList>
    </citation>
    <scope>NUCLEOTIDE SEQUENCE</scope>
    <source>
        <strain evidence="2">CHS0354</strain>
    </source>
</reference>
<accession>A0AAE0S5T9</accession>
<evidence type="ECO:0000313" key="2">
    <source>
        <dbReference type="EMBL" id="KAK3585563.1"/>
    </source>
</evidence>
<reference evidence="2" key="3">
    <citation type="submission" date="2023-05" db="EMBL/GenBank/DDBJ databases">
        <authorList>
            <person name="Smith C.H."/>
        </authorList>
    </citation>
    <scope>NUCLEOTIDE SEQUENCE</scope>
    <source>
        <strain evidence="2">CHS0354</strain>
        <tissue evidence="2">Mantle</tissue>
    </source>
</reference>
<organism evidence="2 3">
    <name type="scientific">Potamilus streckersoni</name>
    <dbReference type="NCBI Taxonomy" id="2493646"/>
    <lineage>
        <taxon>Eukaryota</taxon>
        <taxon>Metazoa</taxon>
        <taxon>Spiralia</taxon>
        <taxon>Lophotrochozoa</taxon>
        <taxon>Mollusca</taxon>
        <taxon>Bivalvia</taxon>
        <taxon>Autobranchia</taxon>
        <taxon>Heteroconchia</taxon>
        <taxon>Palaeoheterodonta</taxon>
        <taxon>Unionida</taxon>
        <taxon>Unionoidea</taxon>
        <taxon>Unionidae</taxon>
        <taxon>Ambleminae</taxon>
        <taxon>Lampsilini</taxon>
        <taxon>Potamilus</taxon>
    </lineage>
</organism>
<dbReference type="AlphaFoldDB" id="A0AAE0S5T9"/>
<gene>
    <name evidence="2" type="ORF">CHS0354_022973</name>
</gene>